<reference evidence="1" key="1">
    <citation type="journal article" date="2020" name="Nature">
        <title>Giant virus diversity and host interactions through global metagenomics.</title>
        <authorList>
            <person name="Schulz F."/>
            <person name="Roux S."/>
            <person name="Paez-Espino D."/>
            <person name="Jungbluth S."/>
            <person name="Walsh D.A."/>
            <person name="Denef V.J."/>
            <person name="McMahon K.D."/>
            <person name="Konstantinidis K.T."/>
            <person name="Eloe-Fadrosh E.A."/>
            <person name="Kyrpides N.C."/>
            <person name="Woyke T."/>
        </authorList>
    </citation>
    <scope>NUCLEOTIDE SEQUENCE</scope>
    <source>
        <strain evidence="1">GVMAG-S-ERX555967-131</strain>
    </source>
</reference>
<organism evidence="1">
    <name type="scientific">viral metagenome</name>
    <dbReference type="NCBI Taxonomy" id="1070528"/>
    <lineage>
        <taxon>unclassified sequences</taxon>
        <taxon>metagenomes</taxon>
        <taxon>organismal metagenomes</taxon>
    </lineage>
</organism>
<evidence type="ECO:0000313" key="1">
    <source>
        <dbReference type="EMBL" id="QHT37192.1"/>
    </source>
</evidence>
<sequence length="118" mass="14066">MHVLLHIEKIFKFLPIYHVGVTYQYGPFKRRFDFHPKRLNIPIQGQRKTLNLGRSKRNPLQILHHEKQIKKNYFLTQNDCRHYTDDLLNYSLDSPPDVINLSSLHSIYSTIDSNDIFT</sequence>
<evidence type="ECO:0008006" key="2">
    <source>
        <dbReference type="Google" id="ProtNLM"/>
    </source>
</evidence>
<proteinExistence type="predicted"/>
<accession>A0A6C0F7L3</accession>
<name>A0A6C0F7L3_9ZZZZ</name>
<dbReference type="AlphaFoldDB" id="A0A6C0F7L3"/>
<protein>
    <recommendedName>
        <fullName evidence="2">PPPDE domain-containing protein</fullName>
    </recommendedName>
</protein>
<dbReference type="EMBL" id="MN738790">
    <property type="protein sequence ID" value="QHT37192.1"/>
    <property type="molecule type" value="Genomic_DNA"/>
</dbReference>